<comment type="caution">
    <text evidence="1">The sequence shown here is derived from an EMBL/GenBank/DDBJ whole genome shotgun (WGS) entry which is preliminary data.</text>
</comment>
<evidence type="ECO:0000313" key="2">
    <source>
        <dbReference type="Proteomes" id="UP001140234"/>
    </source>
</evidence>
<name>A0ACC1JUV6_9FUNG</name>
<dbReference type="Proteomes" id="UP001140234">
    <property type="component" value="Unassembled WGS sequence"/>
</dbReference>
<sequence>AAVGALDGVAGVGVSLADGRATIAYSVGRQSTQTITAAIEDCGFDAAPVDGSLRHRVALGVRGMTCQSCVKSIEAVLGDTAGVTLAEVSLADERAAVEWDPAVVAGVHSVIEAIEGCGFDVDAAQPATEPAPAGATLMLARIAVDGMTCQSCVSSVALALRDAAGVVEPAVELAPRGLARVRYDPRLTDARALVAAIEDAGFGAALEADAAASAEAAEEPTPAAPSGRAFGASPAAEQTRPLLGSATPQRQLAARSFSSTKSGETLLDGDAVDVTGSHIATQFEVHGMSCASCVAAIERGLGGRDGVHSVSVSLLAQRATVQHDSSIVSDRTIARWIEELGFEAKPLDAASRVARIVLNVYGMTCASCVALVERTVGRAPGVASVSVSLALETAAIEYAPSEIGVRKLVALVEGAGFDALVAEGTANSTQLESLQRTRDILAWRRRFVHSLWFSIPVVVLAKVAPHVAAVAPLVRWQAVPGLPLGALLQLVLTTPLQFVVGARFYANAFKAVRHGNANMDVLVTTGTSLAYFFSLFMLAWSVFHGRHPRPHCFFEAPAMLITFVSLGRYLENLAKGNASAALSTLMTLTPAQATLVVRDAAGHVTDERRIPTELIEVGDLLRVFPGERVPADGTLVEGRSQVDESTVTGEALPVTKAPGAALVAGTVNGTGSFTMEASRVGADTTLAQIVHLVEEAQTAKAPIQAYADRVAQYFAPGVLLLALASFIAWVVVAYTGLPKPAMFQREADETGSYIVGCLRIAVAVVVVACPCALGLSTPTAVMVGTGVGAQLGVLIKGGEALEAASRIDVVVFDKTATLTTGRLSVADLATAPASLLTRQTLVLLAGAAELGSEHPLGRAIVAHAHAMVGSGSGAALPATVAEFDAVPGKGVSCLVTPDGAAPVRVLVGSAAFLGAHGAAVPQACLADNQAQERAGRTVVLVAAAGEYAGWLALSDVLRAEAIPAIATLQSRMGVECVMVTGDQPLTAQAVAAECGIASVYAGVSPAGKAAIIQQLQAET</sequence>
<proteinExistence type="predicted"/>
<dbReference type="EMBL" id="JANBUJ010001344">
    <property type="protein sequence ID" value="KAJ2767759.1"/>
    <property type="molecule type" value="Genomic_DNA"/>
</dbReference>
<accession>A0ACC1JUV6</accession>
<feature type="non-terminal residue" evidence="1">
    <location>
        <position position="1019"/>
    </location>
</feature>
<protein>
    <submittedName>
        <fullName evidence="1">Cu(2+)-transporting P-type ATPase</fullName>
    </submittedName>
</protein>
<organism evidence="1 2">
    <name type="scientific">Coemansia nantahalensis</name>
    <dbReference type="NCBI Taxonomy" id="2789366"/>
    <lineage>
        <taxon>Eukaryota</taxon>
        <taxon>Fungi</taxon>
        <taxon>Fungi incertae sedis</taxon>
        <taxon>Zoopagomycota</taxon>
        <taxon>Kickxellomycotina</taxon>
        <taxon>Kickxellomycetes</taxon>
        <taxon>Kickxellales</taxon>
        <taxon>Kickxellaceae</taxon>
        <taxon>Coemansia</taxon>
    </lineage>
</organism>
<keyword evidence="2" id="KW-1185">Reference proteome</keyword>
<evidence type="ECO:0000313" key="1">
    <source>
        <dbReference type="EMBL" id="KAJ2767759.1"/>
    </source>
</evidence>
<reference evidence="1" key="1">
    <citation type="submission" date="2022-07" db="EMBL/GenBank/DDBJ databases">
        <title>Phylogenomic reconstructions and comparative analyses of Kickxellomycotina fungi.</title>
        <authorList>
            <person name="Reynolds N.K."/>
            <person name="Stajich J.E."/>
            <person name="Barry K."/>
            <person name="Grigoriev I.V."/>
            <person name="Crous P."/>
            <person name="Smith M.E."/>
        </authorList>
    </citation>
    <scope>NUCLEOTIDE SEQUENCE</scope>
    <source>
        <strain evidence="1">CBS 109366</strain>
    </source>
</reference>
<gene>
    <name evidence="1" type="primary">CCC2_1</name>
    <name evidence="1" type="ORF">IWQ57_003822</name>
</gene>
<feature type="non-terminal residue" evidence="1">
    <location>
        <position position="1"/>
    </location>
</feature>